<feature type="non-terminal residue" evidence="5">
    <location>
        <position position="300"/>
    </location>
</feature>
<dbReference type="GO" id="GO:0003700">
    <property type="term" value="F:DNA-binding transcription factor activity"/>
    <property type="evidence" value="ECO:0007669"/>
    <property type="project" value="TreeGrafter"/>
</dbReference>
<evidence type="ECO:0000256" key="1">
    <source>
        <dbReference type="ARBA" id="ARBA00023015"/>
    </source>
</evidence>
<feature type="domain" description="HTH lacI-type" evidence="4">
    <location>
        <begin position="3"/>
        <end position="57"/>
    </location>
</feature>
<dbReference type="InterPro" id="IPR010982">
    <property type="entry name" value="Lambda_DNA-bd_dom_sf"/>
</dbReference>
<sequence>MPVNLRQLAKLLKISTTTVSRALAGYSDVSSKTQQRVKEAAKKHNYHPNPVAQRLQKGKTETIGIALSPGQNYFKDTFFLDLLAGISVSLSKIGYDLTIAVATDSSQEIKSLQRMVQGKRVDGVILTMTKAQDERISYLLDENFPFVLYGRTEDPRPHAFVDMDGELAFREACKSLIELGHKRIALINGEPEYMFAVFCLKGYRNGLKSGGLPFDPELVKEWKHQDLQLSSFEQTLALMKLEQPPTAILFHTETATGILQALQKLNLTVGRDVSLIGYDDLEIAKTNIPQLTVMRPPGRN</sequence>
<dbReference type="Pfam" id="PF00356">
    <property type="entry name" value="LacI"/>
    <property type="match status" value="1"/>
</dbReference>
<dbReference type="SUPFAM" id="SSF53822">
    <property type="entry name" value="Periplasmic binding protein-like I"/>
    <property type="match status" value="1"/>
</dbReference>
<dbReference type="SUPFAM" id="SSF47413">
    <property type="entry name" value="lambda repressor-like DNA-binding domains"/>
    <property type="match status" value="1"/>
</dbReference>
<dbReference type="Pfam" id="PF00532">
    <property type="entry name" value="Peripla_BP_1"/>
    <property type="match status" value="1"/>
</dbReference>
<dbReference type="CDD" id="cd20010">
    <property type="entry name" value="PBP1_AglR-like"/>
    <property type="match status" value="1"/>
</dbReference>
<keyword evidence="3" id="KW-0804">Transcription</keyword>
<proteinExistence type="predicted"/>
<dbReference type="CDD" id="cd01392">
    <property type="entry name" value="HTH_LacI"/>
    <property type="match status" value="1"/>
</dbReference>
<dbReference type="Gene3D" id="1.10.260.40">
    <property type="entry name" value="lambda repressor-like DNA-binding domains"/>
    <property type="match status" value="1"/>
</dbReference>
<dbReference type="PROSITE" id="PS50932">
    <property type="entry name" value="HTH_LACI_2"/>
    <property type="match status" value="1"/>
</dbReference>
<dbReference type="InterPro" id="IPR028082">
    <property type="entry name" value="Peripla_BP_I"/>
</dbReference>
<evidence type="ECO:0000313" key="5">
    <source>
        <dbReference type="EMBL" id="SVB49524.1"/>
    </source>
</evidence>
<keyword evidence="1" id="KW-0805">Transcription regulation</keyword>
<reference evidence="5" key="1">
    <citation type="submission" date="2018-05" db="EMBL/GenBank/DDBJ databases">
        <authorList>
            <person name="Lanie J.A."/>
            <person name="Ng W.-L."/>
            <person name="Kazmierczak K.M."/>
            <person name="Andrzejewski T.M."/>
            <person name="Davidsen T.M."/>
            <person name="Wayne K.J."/>
            <person name="Tettelin H."/>
            <person name="Glass J.I."/>
            <person name="Rusch D."/>
            <person name="Podicherti R."/>
            <person name="Tsui H.-C.T."/>
            <person name="Winkler M.E."/>
        </authorList>
    </citation>
    <scope>NUCLEOTIDE SEQUENCE</scope>
</reference>
<evidence type="ECO:0000259" key="4">
    <source>
        <dbReference type="PROSITE" id="PS50932"/>
    </source>
</evidence>
<organism evidence="5">
    <name type="scientific">marine metagenome</name>
    <dbReference type="NCBI Taxonomy" id="408172"/>
    <lineage>
        <taxon>unclassified sequences</taxon>
        <taxon>metagenomes</taxon>
        <taxon>ecological metagenomes</taxon>
    </lineage>
</organism>
<gene>
    <name evidence="5" type="ORF">METZ01_LOCUS202378</name>
</gene>
<evidence type="ECO:0000256" key="3">
    <source>
        <dbReference type="ARBA" id="ARBA00023163"/>
    </source>
</evidence>
<dbReference type="SMART" id="SM00354">
    <property type="entry name" value="HTH_LACI"/>
    <property type="match status" value="1"/>
</dbReference>
<dbReference type="GO" id="GO:0000976">
    <property type="term" value="F:transcription cis-regulatory region binding"/>
    <property type="evidence" value="ECO:0007669"/>
    <property type="project" value="TreeGrafter"/>
</dbReference>
<dbReference type="PANTHER" id="PTHR30146">
    <property type="entry name" value="LACI-RELATED TRANSCRIPTIONAL REPRESSOR"/>
    <property type="match status" value="1"/>
</dbReference>
<dbReference type="Gene3D" id="3.40.50.2300">
    <property type="match status" value="2"/>
</dbReference>
<dbReference type="EMBL" id="UINC01044282">
    <property type="protein sequence ID" value="SVB49524.1"/>
    <property type="molecule type" value="Genomic_DNA"/>
</dbReference>
<dbReference type="AlphaFoldDB" id="A0A382EHH2"/>
<keyword evidence="2" id="KW-0238">DNA-binding</keyword>
<accession>A0A382EHH2</accession>
<evidence type="ECO:0000256" key="2">
    <source>
        <dbReference type="ARBA" id="ARBA00023125"/>
    </source>
</evidence>
<dbReference type="PANTHER" id="PTHR30146:SF109">
    <property type="entry name" value="HTH-TYPE TRANSCRIPTIONAL REGULATOR GALS"/>
    <property type="match status" value="1"/>
</dbReference>
<protein>
    <recommendedName>
        <fullName evidence="4">HTH lacI-type domain-containing protein</fullName>
    </recommendedName>
</protein>
<dbReference type="InterPro" id="IPR000843">
    <property type="entry name" value="HTH_LacI"/>
</dbReference>
<name>A0A382EHH2_9ZZZZ</name>
<dbReference type="InterPro" id="IPR001761">
    <property type="entry name" value="Peripla_BP/Lac1_sug-bd_dom"/>
</dbReference>